<comment type="caution">
    <text evidence="5">The sequence shown here is derived from an EMBL/GenBank/DDBJ whole genome shotgun (WGS) entry which is preliminary data.</text>
</comment>
<proteinExistence type="inferred from homology"/>
<keyword evidence="2" id="KW-0521">NADP</keyword>
<accession>A0A9W6A3Z0</accession>
<dbReference type="GO" id="GO:0005783">
    <property type="term" value="C:endoplasmic reticulum"/>
    <property type="evidence" value="ECO:0007669"/>
    <property type="project" value="TreeGrafter"/>
</dbReference>
<dbReference type="PROSITE" id="PS00061">
    <property type="entry name" value="ADH_SHORT"/>
    <property type="match status" value="1"/>
</dbReference>
<reference evidence="5" key="1">
    <citation type="submission" date="2022-07" db="EMBL/GenBank/DDBJ databases">
        <title>Taxonomy of Aspergillus series Nigri: significant species reduction supported by multi-species coalescent approaches.</title>
        <authorList>
            <person name="Bian C."/>
            <person name="Kusuya Y."/>
            <person name="Sklenar F."/>
            <person name="D'hooge E."/>
            <person name="Yaguchi T."/>
            <person name="Takahashi H."/>
            <person name="Hubka V."/>
        </authorList>
    </citation>
    <scope>NUCLEOTIDE SEQUENCE</scope>
    <source>
        <strain evidence="5">IFM 63604</strain>
    </source>
</reference>
<dbReference type="InterPro" id="IPR036291">
    <property type="entry name" value="NAD(P)-bd_dom_sf"/>
</dbReference>
<dbReference type="GO" id="GO:0004806">
    <property type="term" value="F:triacylglycerol lipase activity"/>
    <property type="evidence" value="ECO:0007669"/>
    <property type="project" value="TreeGrafter"/>
</dbReference>
<name>A0A9W6A3Z0_ASPNG</name>
<evidence type="ECO:0000313" key="5">
    <source>
        <dbReference type="EMBL" id="GLA51484.1"/>
    </source>
</evidence>
<protein>
    <recommendedName>
        <fullName evidence="7">Short-chain dehydrogenase/reductase</fullName>
    </recommendedName>
</protein>
<dbReference type="Gene3D" id="3.40.50.720">
    <property type="entry name" value="NAD(P)-binding Rossmann-like Domain"/>
    <property type="match status" value="1"/>
</dbReference>
<dbReference type="Pfam" id="PF00106">
    <property type="entry name" value="adh_short"/>
    <property type="match status" value="1"/>
</dbReference>
<evidence type="ECO:0000256" key="3">
    <source>
        <dbReference type="ARBA" id="ARBA00023002"/>
    </source>
</evidence>
<dbReference type="PRINTS" id="PR00081">
    <property type="entry name" value="GDHRDH"/>
</dbReference>
<dbReference type="InterPro" id="IPR002347">
    <property type="entry name" value="SDR_fam"/>
</dbReference>
<evidence type="ECO:0000256" key="1">
    <source>
        <dbReference type="ARBA" id="ARBA00006484"/>
    </source>
</evidence>
<organism evidence="5 6">
    <name type="scientific">Aspergillus niger</name>
    <dbReference type="NCBI Taxonomy" id="5061"/>
    <lineage>
        <taxon>Eukaryota</taxon>
        <taxon>Fungi</taxon>
        <taxon>Dikarya</taxon>
        <taxon>Ascomycota</taxon>
        <taxon>Pezizomycotina</taxon>
        <taxon>Eurotiomycetes</taxon>
        <taxon>Eurotiomycetidae</taxon>
        <taxon>Eurotiales</taxon>
        <taxon>Aspergillaceae</taxon>
        <taxon>Aspergillus</taxon>
        <taxon>Aspergillus subgen. Circumdati</taxon>
    </lineage>
</organism>
<dbReference type="PRINTS" id="PR00080">
    <property type="entry name" value="SDRFAMILY"/>
</dbReference>
<comment type="similarity">
    <text evidence="1 4">Belongs to the short-chain dehydrogenases/reductases (SDR) family.</text>
</comment>
<evidence type="ECO:0008006" key="7">
    <source>
        <dbReference type="Google" id="ProtNLM"/>
    </source>
</evidence>
<evidence type="ECO:0000313" key="6">
    <source>
        <dbReference type="Proteomes" id="UP001144191"/>
    </source>
</evidence>
<evidence type="ECO:0000256" key="2">
    <source>
        <dbReference type="ARBA" id="ARBA00022857"/>
    </source>
</evidence>
<keyword evidence="3" id="KW-0560">Oxidoreductase</keyword>
<dbReference type="EMBL" id="BRPB01000050">
    <property type="protein sequence ID" value="GLA51484.1"/>
    <property type="molecule type" value="Genomic_DNA"/>
</dbReference>
<dbReference type="GO" id="GO:0005811">
    <property type="term" value="C:lipid droplet"/>
    <property type="evidence" value="ECO:0007669"/>
    <property type="project" value="TreeGrafter"/>
</dbReference>
<sequence length="299" mass="32375">MGQKTVLITGCSEGGIGDALARNFHKRGFRVFASARNTEKVEHLKKMGLDIVQLDVTDEESIKKAVSTVKTATGGYLDFLVNNSGAGYCMPLLDSDSSVAKKIFDVNVFAVVAVTQAFAPLLIGSKGTIINIGSVLGKMPLPWQGYYNASKAAVAILTDQMRIEFFPWGVRAILVTTGAVRTKLFENLPSKPVLPEGSLYYPAKDVIEPVLTGAGVEKNAMDVDQYAEVVVNNAIQSRPKKHVWSGGGALITWLASTFGWSTIWVGGFPLFEENMLIHYANTSPGPLTASCRSHVRYIE</sequence>
<dbReference type="FunFam" id="3.40.50.720:FF:000261">
    <property type="entry name" value="NADPH-dependent 1-acyldihydroxyacetone phosphate reductase"/>
    <property type="match status" value="1"/>
</dbReference>
<dbReference type="CDD" id="cd05374">
    <property type="entry name" value="17beta-HSD-like_SDR_c"/>
    <property type="match status" value="1"/>
</dbReference>
<dbReference type="InterPro" id="IPR020904">
    <property type="entry name" value="Sc_DH/Rdtase_CS"/>
</dbReference>
<dbReference type="Proteomes" id="UP001144191">
    <property type="component" value="Unassembled WGS sequence"/>
</dbReference>
<dbReference type="AlphaFoldDB" id="A0A9W6A3Z0"/>
<dbReference type="GO" id="GO:0000140">
    <property type="term" value="F:acylglycerone-phosphate reductase (NADP+) activity"/>
    <property type="evidence" value="ECO:0007669"/>
    <property type="project" value="TreeGrafter"/>
</dbReference>
<dbReference type="GO" id="GO:0044550">
    <property type="term" value="P:secondary metabolite biosynthetic process"/>
    <property type="evidence" value="ECO:0007669"/>
    <property type="project" value="UniProtKB-ARBA"/>
</dbReference>
<gene>
    <name evidence="5" type="ORF">AnigIFM63604_008081</name>
</gene>
<dbReference type="PANTHER" id="PTHR44169:SF3">
    <property type="entry name" value="SHORT-CHAIN DEHYDROGENASE SRDE"/>
    <property type="match status" value="1"/>
</dbReference>
<dbReference type="SUPFAM" id="SSF51735">
    <property type="entry name" value="NAD(P)-binding Rossmann-fold domains"/>
    <property type="match status" value="1"/>
</dbReference>
<dbReference type="PANTHER" id="PTHR44169">
    <property type="entry name" value="NADPH-DEPENDENT 1-ACYLDIHYDROXYACETONE PHOSPHATE REDUCTASE"/>
    <property type="match status" value="1"/>
</dbReference>
<dbReference type="GO" id="GO:0019433">
    <property type="term" value="P:triglyceride catabolic process"/>
    <property type="evidence" value="ECO:0007669"/>
    <property type="project" value="TreeGrafter"/>
</dbReference>
<dbReference type="GO" id="GO:0006654">
    <property type="term" value="P:phosphatidic acid biosynthetic process"/>
    <property type="evidence" value="ECO:0007669"/>
    <property type="project" value="TreeGrafter"/>
</dbReference>
<evidence type="ECO:0000256" key="4">
    <source>
        <dbReference type="RuleBase" id="RU000363"/>
    </source>
</evidence>